<dbReference type="AlphaFoldDB" id="M7Y853"/>
<accession>M7Y853</accession>
<sequence>MEAGQEGSPQVTYNMACKPIKRCRRTGREQPAGPWAAGSAPAGWRGASQRRPGQGQGLRRRGRTGAAADHGSGQGGSRWLGTGRQKGAGVRGREDSARGAAEVSGVTRQGGSQRRGGSALLQLRQTYKAEAGQPDPAMSFARRGCKRKPA</sequence>
<feature type="compositionally biased region" description="Low complexity" evidence="1">
    <location>
        <begin position="109"/>
        <end position="118"/>
    </location>
</feature>
<name>M7Y853_TRIUA</name>
<organism evidence="2">
    <name type="scientific">Triticum urartu</name>
    <name type="common">Red wild einkorn</name>
    <name type="synonym">Crithodium urartu</name>
    <dbReference type="NCBI Taxonomy" id="4572"/>
    <lineage>
        <taxon>Eukaryota</taxon>
        <taxon>Viridiplantae</taxon>
        <taxon>Streptophyta</taxon>
        <taxon>Embryophyta</taxon>
        <taxon>Tracheophyta</taxon>
        <taxon>Spermatophyta</taxon>
        <taxon>Magnoliopsida</taxon>
        <taxon>Liliopsida</taxon>
        <taxon>Poales</taxon>
        <taxon>Poaceae</taxon>
        <taxon>BOP clade</taxon>
        <taxon>Pooideae</taxon>
        <taxon>Triticodae</taxon>
        <taxon>Triticeae</taxon>
        <taxon>Triticinae</taxon>
        <taxon>Triticum</taxon>
    </lineage>
</organism>
<evidence type="ECO:0000313" key="2">
    <source>
        <dbReference type="EMBL" id="EMS46173.1"/>
    </source>
</evidence>
<feature type="region of interest" description="Disordered" evidence="1">
    <location>
        <begin position="24"/>
        <end position="150"/>
    </location>
</feature>
<evidence type="ECO:0000256" key="1">
    <source>
        <dbReference type="SAM" id="MobiDB-lite"/>
    </source>
</evidence>
<protein>
    <submittedName>
        <fullName evidence="2">Uncharacterized protein</fullName>
    </submittedName>
</protein>
<dbReference type="EMBL" id="KD276833">
    <property type="protein sequence ID" value="EMS46173.1"/>
    <property type="molecule type" value="Genomic_DNA"/>
</dbReference>
<reference evidence="2" key="1">
    <citation type="journal article" date="2013" name="Nature">
        <title>Draft genome of the wheat A-genome progenitor Triticum urartu.</title>
        <authorList>
            <person name="Ling H.Q."/>
            <person name="Zhao S."/>
            <person name="Liu D."/>
            <person name="Wang J."/>
            <person name="Sun H."/>
            <person name="Zhang C."/>
            <person name="Fan H."/>
            <person name="Li D."/>
            <person name="Dong L."/>
            <person name="Tao Y."/>
            <person name="Gao C."/>
            <person name="Wu H."/>
            <person name="Li Y."/>
            <person name="Cui Y."/>
            <person name="Guo X."/>
            <person name="Zheng S."/>
            <person name="Wang B."/>
            <person name="Yu K."/>
            <person name="Liang Q."/>
            <person name="Yang W."/>
            <person name="Lou X."/>
            <person name="Chen J."/>
            <person name="Feng M."/>
            <person name="Jian J."/>
            <person name="Zhang X."/>
            <person name="Luo G."/>
            <person name="Jiang Y."/>
            <person name="Liu J."/>
            <person name="Wang Z."/>
            <person name="Sha Y."/>
            <person name="Zhang B."/>
            <person name="Wu H."/>
            <person name="Tang D."/>
            <person name="Shen Q."/>
            <person name="Xue P."/>
            <person name="Zou S."/>
            <person name="Wang X."/>
            <person name="Liu X."/>
            <person name="Wang F."/>
            <person name="Yang Y."/>
            <person name="An X."/>
            <person name="Dong Z."/>
            <person name="Zhang K."/>
            <person name="Zhang X."/>
            <person name="Luo M.C."/>
            <person name="Dvorak J."/>
            <person name="Tong Y."/>
            <person name="Wang J."/>
            <person name="Yang H."/>
            <person name="Li Z."/>
            <person name="Wang D."/>
            <person name="Zhang A."/>
            <person name="Wang J."/>
        </authorList>
    </citation>
    <scope>NUCLEOTIDE SEQUENCE</scope>
</reference>
<feature type="compositionally biased region" description="Low complexity" evidence="1">
    <location>
        <begin position="31"/>
        <end position="53"/>
    </location>
</feature>
<proteinExistence type="predicted"/>
<feature type="compositionally biased region" description="Gly residues" evidence="1">
    <location>
        <begin position="72"/>
        <end position="90"/>
    </location>
</feature>
<gene>
    <name evidence="2" type="ORF">TRIUR3_08804</name>
</gene>